<evidence type="ECO:0000259" key="1">
    <source>
        <dbReference type="PROSITE" id="PS51806"/>
    </source>
</evidence>
<dbReference type="PANTHER" id="PTHR46354">
    <property type="entry name" value="DOG1 DOMAIN-CONTAINING PROTEIN"/>
    <property type="match status" value="1"/>
</dbReference>
<proteinExistence type="predicted"/>
<dbReference type="AlphaFoldDB" id="A0A2U1LJR3"/>
<dbReference type="InterPro" id="IPR025422">
    <property type="entry name" value="TGA_domain"/>
</dbReference>
<dbReference type="InterPro" id="IPR051886">
    <property type="entry name" value="Seed_Dev/Stress_Resp_Reg"/>
</dbReference>
<evidence type="ECO:0000313" key="3">
    <source>
        <dbReference type="Proteomes" id="UP000245207"/>
    </source>
</evidence>
<feature type="domain" description="DOG1" evidence="1">
    <location>
        <begin position="8"/>
        <end position="209"/>
    </location>
</feature>
<dbReference type="Proteomes" id="UP000245207">
    <property type="component" value="Unassembled WGS sequence"/>
</dbReference>
<sequence>MTNTTPIEEKFSDFYEKWVCQLEEYLRFLVQDYSHESDYENLVAKLTTHHKNYYRFKWAAAHEDVCAFFTPVWLTPLENAYLWVTGWKPSVVFRFLTALEDLSEEQVKKIEGLKVKIKMEEQKVEREMERQQVSMADRRTVEIVTCGGADVAAVLSGLERVMKMGDCVRLKTLKGLLDLMSPKQSVELLAAQAMFHVQLRKWGKKLMQRTSLRRKSLLSVRRFSVSGTLAKEEGDGFNSVSDDNSSLNPKTPQQLKNQLEEYLRFLVQDYSHESDYENLVAKLTTHHKNYYRFKWAAAHEDVCAFFTPVWLTPLENAYLWVTGWKPSVVFRFLTALEDLSEEQVKKIEGLKVKIKMEEQKVEREMERQQVSMADRRTVEIVTCGGADVAAVLSGLERVMKMGDCVRLKTLKGLLDLMSPKQSVELLAAQAMFHVQLRKWGKKL</sequence>
<organism evidence="2 3">
    <name type="scientific">Artemisia annua</name>
    <name type="common">Sweet wormwood</name>
    <dbReference type="NCBI Taxonomy" id="35608"/>
    <lineage>
        <taxon>Eukaryota</taxon>
        <taxon>Viridiplantae</taxon>
        <taxon>Streptophyta</taxon>
        <taxon>Embryophyta</taxon>
        <taxon>Tracheophyta</taxon>
        <taxon>Spermatophyta</taxon>
        <taxon>Magnoliopsida</taxon>
        <taxon>eudicotyledons</taxon>
        <taxon>Gunneridae</taxon>
        <taxon>Pentapetalae</taxon>
        <taxon>asterids</taxon>
        <taxon>campanulids</taxon>
        <taxon>Asterales</taxon>
        <taxon>Asteraceae</taxon>
        <taxon>Asteroideae</taxon>
        <taxon>Anthemideae</taxon>
        <taxon>Artemisiinae</taxon>
        <taxon>Artemisia</taxon>
    </lineage>
</organism>
<dbReference type="Pfam" id="PF14144">
    <property type="entry name" value="DOG1"/>
    <property type="match status" value="2"/>
</dbReference>
<dbReference type="STRING" id="35608.A0A2U1LJR3"/>
<dbReference type="GO" id="GO:0043565">
    <property type="term" value="F:sequence-specific DNA binding"/>
    <property type="evidence" value="ECO:0007669"/>
    <property type="project" value="InterPro"/>
</dbReference>
<name>A0A2U1LJR3_ARTAN</name>
<keyword evidence="3" id="KW-1185">Reference proteome</keyword>
<dbReference type="OrthoDB" id="1895294at2759"/>
<protein>
    <submittedName>
        <fullName evidence="2">DOG1 domain-containing protein</fullName>
    </submittedName>
</protein>
<dbReference type="EMBL" id="PKPP01009030">
    <property type="protein sequence ID" value="PWA49211.1"/>
    <property type="molecule type" value="Genomic_DNA"/>
</dbReference>
<reference evidence="2 3" key="1">
    <citation type="journal article" date="2018" name="Mol. Plant">
        <title>The genome of Artemisia annua provides insight into the evolution of Asteraceae family and artemisinin biosynthesis.</title>
        <authorList>
            <person name="Shen Q."/>
            <person name="Zhang L."/>
            <person name="Liao Z."/>
            <person name="Wang S."/>
            <person name="Yan T."/>
            <person name="Shi P."/>
            <person name="Liu M."/>
            <person name="Fu X."/>
            <person name="Pan Q."/>
            <person name="Wang Y."/>
            <person name="Lv Z."/>
            <person name="Lu X."/>
            <person name="Zhang F."/>
            <person name="Jiang W."/>
            <person name="Ma Y."/>
            <person name="Chen M."/>
            <person name="Hao X."/>
            <person name="Li L."/>
            <person name="Tang Y."/>
            <person name="Lv G."/>
            <person name="Zhou Y."/>
            <person name="Sun X."/>
            <person name="Brodelius P.E."/>
            <person name="Rose J.K.C."/>
            <person name="Tang K."/>
        </authorList>
    </citation>
    <scope>NUCLEOTIDE SEQUENCE [LARGE SCALE GENOMIC DNA]</scope>
    <source>
        <strain evidence="3">cv. Huhao1</strain>
        <tissue evidence="2">Leaf</tissue>
    </source>
</reference>
<gene>
    <name evidence="2" type="ORF">CTI12_AA483180</name>
</gene>
<feature type="domain" description="DOG1" evidence="1">
    <location>
        <begin position="241"/>
        <end position="443"/>
    </location>
</feature>
<accession>A0A2U1LJR3</accession>
<dbReference type="PANTHER" id="PTHR46354:SF2">
    <property type="entry name" value="PROTEIN DOG1-LIKE 4"/>
    <property type="match status" value="1"/>
</dbReference>
<evidence type="ECO:0000313" key="2">
    <source>
        <dbReference type="EMBL" id="PWA49211.1"/>
    </source>
</evidence>
<dbReference type="GO" id="GO:0006351">
    <property type="term" value="P:DNA-templated transcription"/>
    <property type="evidence" value="ECO:0007669"/>
    <property type="project" value="InterPro"/>
</dbReference>
<dbReference type="PROSITE" id="PS51806">
    <property type="entry name" value="DOG1"/>
    <property type="match status" value="2"/>
</dbReference>
<comment type="caution">
    <text evidence="2">The sequence shown here is derived from an EMBL/GenBank/DDBJ whole genome shotgun (WGS) entry which is preliminary data.</text>
</comment>